<organism evidence="2 3">
    <name type="scientific">Salinisphaera shabanensis E1L3A</name>
    <dbReference type="NCBI Taxonomy" id="1033802"/>
    <lineage>
        <taxon>Bacteria</taxon>
        <taxon>Pseudomonadati</taxon>
        <taxon>Pseudomonadota</taxon>
        <taxon>Gammaproteobacteria</taxon>
        <taxon>Salinisphaerales</taxon>
        <taxon>Salinisphaeraceae</taxon>
        <taxon>Salinisphaera</taxon>
    </lineage>
</organism>
<keyword evidence="1" id="KW-0472">Membrane</keyword>
<dbReference type="AlphaFoldDB" id="U2ER81"/>
<dbReference type="Proteomes" id="UP000006242">
    <property type="component" value="Unassembled WGS sequence"/>
</dbReference>
<dbReference type="RefSeq" id="WP_021031386.1">
    <property type="nucleotide sequence ID" value="NZ_AFNV02000004.1"/>
</dbReference>
<reference evidence="2 3" key="2">
    <citation type="journal article" date="2013" name="PLoS ONE">
        <title>INDIGO - INtegrated Data Warehouse of MIcrobial GenOmes with Examples from the Red Sea Extremophiles.</title>
        <authorList>
            <person name="Alam I."/>
            <person name="Antunes A."/>
            <person name="Kamau A.A."/>
            <person name="Ba Alawi W."/>
            <person name="Kalkatawi M."/>
            <person name="Stingl U."/>
            <person name="Bajic V.B."/>
        </authorList>
    </citation>
    <scope>NUCLEOTIDE SEQUENCE [LARGE SCALE GENOMIC DNA]</scope>
    <source>
        <strain evidence="2 3">E1L3A</strain>
    </source>
</reference>
<protein>
    <recommendedName>
        <fullName evidence="4">DUF4153 domain-containing protein</fullName>
    </recommendedName>
</protein>
<proteinExistence type="predicted"/>
<keyword evidence="1" id="KW-1133">Transmembrane helix</keyword>
<feature type="transmembrane region" description="Helical" evidence="1">
    <location>
        <begin position="74"/>
        <end position="93"/>
    </location>
</feature>
<comment type="caution">
    <text evidence="2">The sequence shown here is derived from an EMBL/GenBank/DDBJ whole genome shotgun (WGS) entry which is preliminary data.</text>
</comment>
<dbReference type="Pfam" id="PF13687">
    <property type="entry name" value="DUF4153"/>
    <property type="match status" value="1"/>
</dbReference>
<feature type="transmembrane region" description="Helical" evidence="1">
    <location>
        <begin position="206"/>
        <end position="226"/>
    </location>
</feature>
<feature type="transmembrane region" description="Helical" evidence="1">
    <location>
        <begin position="7"/>
        <end position="31"/>
    </location>
</feature>
<evidence type="ECO:0000313" key="2">
    <source>
        <dbReference type="EMBL" id="ERJ20265.1"/>
    </source>
</evidence>
<feature type="transmembrane region" description="Helical" evidence="1">
    <location>
        <begin position="37"/>
        <end position="54"/>
    </location>
</feature>
<dbReference type="InterPro" id="IPR025291">
    <property type="entry name" value="DUF4153"/>
</dbReference>
<feature type="transmembrane region" description="Helical" evidence="1">
    <location>
        <begin position="172"/>
        <end position="194"/>
    </location>
</feature>
<keyword evidence="1" id="KW-0812">Transmembrane</keyword>
<dbReference type="STRING" id="1033802.SSPSH_000824"/>
<feature type="transmembrane region" description="Helical" evidence="1">
    <location>
        <begin position="138"/>
        <end position="160"/>
    </location>
</feature>
<sequence>MLVSTFVGISWGVLALWAQLFDAIGITLFSQLLDNTLFVYLCNGLIAGIALVVIRNQPRLIATLSAITRGLLRVLLVPVALAIVLFATALPWVGLEQIWATGRAASLMMLLSVVLLALFATAFLEAPHESGYPRPLRALVWVAVILLPLNVVLASWALGLRIGQHGLSVDRLWAAVLLALIAAYALSYALVILWSRAKASARLQRINVVMGLIVVGTLILVNTPLADLRALSAHDQAQRLTQSRVTPERFDYPYMRDELGAYGIAELKRLQDSDFAKGHPLAARRIAAVLQPSSGRDTALAVDTNDPDAVTAVFDIMPGDAAVPTELIAAVPQTMPWCLNAPGRCALVRVQCQAMTFWWIVTNPASSHPSGRTYGEIDGQWRQIGRVSSRGCSEQSVSDKNADVAPKALPGPFVAFEDSRCVYVVTPNEAYLRDLSDRR</sequence>
<dbReference type="eggNOG" id="COG3449">
    <property type="taxonomic scope" value="Bacteria"/>
</dbReference>
<keyword evidence="3" id="KW-1185">Reference proteome</keyword>
<accession>U2ER81</accession>
<evidence type="ECO:0000256" key="1">
    <source>
        <dbReference type="SAM" id="Phobius"/>
    </source>
</evidence>
<reference evidence="2 3" key="1">
    <citation type="journal article" date="2011" name="J. Bacteriol.">
        <title>Genome sequence of Salinisphaera shabanensis, a gammaproteobacterium from the harsh, variable environment of the brine-seawater interface of the Shaban Deep in the Red Sea.</title>
        <authorList>
            <person name="Antunes A."/>
            <person name="Alam I."/>
            <person name="Bajic V.B."/>
            <person name="Stingl U."/>
        </authorList>
    </citation>
    <scope>NUCLEOTIDE SEQUENCE [LARGE SCALE GENOMIC DNA]</scope>
    <source>
        <strain evidence="2 3">E1L3A</strain>
    </source>
</reference>
<feature type="transmembrane region" description="Helical" evidence="1">
    <location>
        <begin position="105"/>
        <end position="126"/>
    </location>
</feature>
<dbReference type="OrthoDB" id="7022049at2"/>
<name>U2ER81_9GAMM</name>
<evidence type="ECO:0008006" key="4">
    <source>
        <dbReference type="Google" id="ProtNLM"/>
    </source>
</evidence>
<evidence type="ECO:0000313" key="3">
    <source>
        <dbReference type="Proteomes" id="UP000006242"/>
    </source>
</evidence>
<gene>
    <name evidence="2" type="ORF">SSPSH_000824</name>
</gene>
<dbReference type="EMBL" id="AFNV02000004">
    <property type="protein sequence ID" value="ERJ20265.1"/>
    <property type="molecule type" value="Genomic_DNA"/>
</dbReference>